<evidence type="ECO:0000256" key="2">
    <source>
        <dbReference type="ARBA" id="ARBA00004604"/>
    </source>
</evidence>
<dbReference type="GO" id="GO:0051028">
    <property type="term" value="P:mRNA transport"/>
    <property type="evidence" value="ECO:0007669"/>
    <property type="project" value="UniProtKB-KW"/>
</dbReference>
<dbReference type="PANTHER" id="PTHR28028">
    <property type="entry name" value="60S RIBOSOMAL SUBUNIT ASSEMBLY/EXPORT PROTEIN LOC1"/>
    <property type="match status" value="1"/>
</dbReference>
<keyword evidence="9" id="KW-0539">Nucleus</keyword>
<sequence>MGRTATIKNKAALNKANQAKEKAMRNKPPTGVVKAKKQKGTPPSSAPKTASGLVELLRKRNKKKVYSEKELDLPALNKITPIGVVKPKGKKKGKVFVDDKESMATILAMVQAEKEGQIESKIMKARQLEEVREARRVEAEKKEAERKANLEDVKDALRKKRKRKTKAGDDADGGASVKQLALAGTKAGKAKRVAFA</sequence>
<dbReference type="GO" id="GO:0003729">
    <property type="term" value="F:mRNA binding"/>
    <property type="evidence" value="ECO:0007669"/>
    <property type="project" value="InterPro"/>
</dbReference>
<evidence type="ECO:0000313" key="12">
    <source>
        <dbReference type="Proteomes" id="UP000033483"/>
    </source>
</evidence>
<dbReference type="OrthoDB" id="1743802at2759"/>
<dbReference type="PANTHER" id="PTHR28028:SF1">
    <property type="entry name" value="60S RIBOSOMAL SUBUNIT ASSEMBLY_EXPORT PROTEIN LOC1"/>
    <property type="match status" value="1"/>
</dbReference>
<reference evidence="11 12" key="1">
    <citation type="submission" date="2015-03" db="EMBL/GenBank/DDBJ databases">
        <authorList>
            <person name="Radwan O."/>
            <person name="Al-Naeli F.A."/>
            <person name="Rendon G.A."/>
            <person name="Fields C."/>
        </authorList>
    </citation>
    <scope>NUCLEOTIDE SEQUENCE [LARGE SCALE GENOMIC DNA]</scope>
    <source>
        <strain evidence="11">CR-DP1</strain>
    </source>
</reference>
<protein>
    <recommendedName>
        <fullName evidence="13">60S ribosomal subunit assembly/export protein LOC1</fullName>
    </recommendedName>
</protein>
<evidence type="ECO:0000256" key="3">
    <source>
        <dbReference type="ARBA" id="ARBA00008132"/>
    </source>
</evidence>
<evidence type="ECO:0000256" key="8">
    <source>
        <dbReference type="ARBA" id="ARBA00023054"/>
    </source>
</evidence>
<dbReference type="GO" id="GO:0042273">
    <property type="term" value="P:ribosomal large subunit biogenesis"/>
    <property type="evidence" value="ECO:0007669"/>
    <property type="project" value="InterPro"/>
</dbReference>
<evidence type="ECO:0000256" key="7">
    <source>
        <dbReference type="ARBA" id="ARBA00022816"/>
    </source>
</evidence>
<evidence type="ECO:0000256" key="1">
    <source>
        <dbReference type="ARBA" id="ARBA00001977"/>
    </source>
</evidence>
<comment type="caution">
    <text evidence="11">The sequence shown here is derived from an EMBL/GenBank/DDBJ whole genome shotgun (WGS) entry which is preliminary data.</text>
</comment>
<evidence type="ECO:0008006" key="13">
    <source>
        <dbReference type="Google" id="ProtNLM"/>
    </source>
</evidence>
<dbReference type="AlphaFoldDB" id="A0A0F4ZFN1"/>
<keyword evidence="6" id="KW-0690">Ribosome biogenesis</keyword>
<feature type="region of interest" description="Disordered" evidence="10">
    <location>
        <begin position="1"/>
        <end position="53"/>
    </location>
</feature>
<dbReference type="GO" id="GO:0008298">
    <property type="term" value="P:intracellular mRNA localization"/>
    <property type="evidence" value="ECO:0007669"/>
    <property type="project" value="TreeGrafter"/>
</dbReference>
<keyword evidence="5" id="KW-0813">Transport</keyword>
<feature type="region of interest" description="Disordered" evidence="10">
    <location>
        <begin position="136"/>
        <end position="177"/>
    </location>
</feature>
<dbReference type="Proteomes" id="UP000033483">
    <property type="component" value="Unassembled WGS sequence"/>
</dbReference>
<keyword evidence="7" id="KW-0509">mRNA transport</keyword>
<evidence type="ECO:0000256" key="10">
    <source>
        <dbReference type="SAM" id="MobiDB-lite"/>
    </source>
</evidence>
<proteinExistence type="inferred from homology"/>
<comment type="subunit">
    <text evidence="4">Component of the 66S pre-ribosomal particle.</text>
</comment>
<dbReference type="GO" id="GO:0005730">
    <property type="term" value="C:nucleolus"/>
    <property type="evidence" value="ECO:0007669"/>
    <property type="project" value="UniProtKB-SubCell"/>
</dbReference>
<feature type="compositionally biased region" description="Low complexity" evidence="10">
    <location>
        <begin position="8"/>
        <end position="17"/>
    </location>
</feature>
<feature type="compositionally biased region" description="Basic and acidic residues" evidence="10">
    <location>
        <begin position="136"/>
        <end position="156"/>
    </location>
</feature>
<dbReference type="GO" id="GO:0030687">
    <property type="term" value="C:preribosome, large subunit precursor"/>
    <property type="evidence" value="ECO:0007669"/>
    <property type="project" value="TreeGrafter"/>
</dbReference>
<comment type="similarity">
    <text evidence="3">Belongs to the LOC1 family.</text>
</comment>
<keyword evidence="8" id="KW-0175">Coiled coil</keyword>
<organism evidence="11 12">
    <name type="scientific">Thielaviopsis punctulata</name>
    <dbReference type="NCBI Taxonomy" id="72032"/>
    <lineage>
        <taxon>Eukaryota</taxon>
        <taxon>Fungi</taxon>
        <taxon>Dikarya</taxon>
        <taxon>Ascomycota</taxon>
        <taxon>Pezizomycotina</taxon>
        <taxon>Sordariomycetes</taxon>
        <taxon>Hypocreomycetidae</taxon>
        <taxon>Microascales</taxon>
        <taxon>Ceratocystidaceae</taxon>
        <taxon>Thielaviopsis</taxon>
    </lineage>
</organism>
<accession>A0A0F4ZFN1</accession>
<keyword evidence="12" id="KW-1185">Reference proteome</keyword>
<comment type="subcellular location">
    <subcellularLocation>
        <location evidence="2">Nucleus</location>
        <location evidence="2">Nucleolus</location>
    </subcellularLocation>
</comment>
<evidence type="ECO:0000313" key="11">
    <source>
        <dbReference type="EMBL" id="KKA29030.1"/>
    </source>
</evidence>
<name>A0A0F4ZFN1_9PEZI</name>
<evidence type="ECO:0000256" key="6">
    <source>
        <dbReference type="ARBA" id="ARBA00022517"/>
    </source>
</evidence>
<gene>
    <name evidence="11" type="ORF">TD95_002184</name>
</gene>
<dbReference type="EMBL" id="LAEV01001030">
    <property type="protein sequence ID" value="KKA29030.1"/>
    <property type="molecule type" value="Genomic_DNA"/>
</dbReference>
<comment type="function">
    <text evidence="1">Required for efficient assembly and nuclear export of the 60S ribosomal subunit.</text>
</comment>
<evidence type="ECO:0000256" key="5">
    <source>
        <dbReference type="ARBA" id="ARBA00022448"/>
    </source>
</evidence>
<dbReference type="InterPro" id="IPR037650">
    <property type="entry name" value="Loc1"/>
</dbReference>
<evidence type="ECO:0000256" key="9">
    <source>
        <dbReference type="ARBA" id="ARBA00023242"/>
    </source>
</evidence>
<evidence type="ECO:0000256" key="4">
    <source>
        <dbReference type="ARBA" id="ARBA00011339"/>
    </source>
</evidence>